<protein>
    <recommendedName>
        <fullName evidence="3">DUF3024 domain-containing protein</fullName>
    </recommendedName>
</protein>
<sequence length="114" mass="14001">MKDNVIDINEFIIKKYVEKLRPEEKSIRKKLDYGYSYDGKIVILYEIRPFWDNPEEIQNIEFAKIRFYKSTKEWNLYWKRASEKWERYKPFPKSTHLDEIIAVINDDNYGCFFG</sequence>
<organism evidence="1 2">
    <name type="scientific">Mesonia hippocampi</name>
    <dbReference type="NCBI Taxonomy" id="1628250"/>
    <lineage>
        <taxon>Bacteria</taxon>
        <taxon>Pseudomonadati</taxon>
        <taxon>Bacteroidota</taxon>
        <taxon>Flavobacteriia</taxon>
        <taxon>Flavobacteriales</taxon>
        <taxon>Flavobacteriaceae</taxon>
        <taxon>Mesonia</taxon>
    </lineage>
</organism>
<dbReference type="AlphaFoldDB" id="A0A840END1"/>
<name>A0A840END1_9FLAO</name>
<dbReference type="InterPro" id="IPR021388">
    <property type="entry name" value="DUF3024"/>
</dbReference>
<dbReference type="Pfam" id="PF11225">
    <property type="entry name" value="DUF3024"/>
    <property type="match status" value="1"/>
</dbReference>
<gene>
    <name evidence="1" type="ORF">GGR32_002200</name>
</gene>
<dbReference type="RefSeq" id="WP_183478226.1">
    <property type="nucleotide sequence ID" value="NZ_JACIFO010000011.1"/>
</dbReference>
<evidence type="ECO:0000313" key="1">
    <source>
        <dbReference type="EMBL" id="MBB4119889.1"/>
    </source>
</evidence>
<comment type="caution">
    <text evidence="1">The sequence shown here is derived from an EMBL/GenBank/DDBJ whole genome shotgun (WGS) entry which is preliminary data.</text>
</comment>
<evidence type="ECO:0000313" key="2">
    <source>
        <dbReference type="Proteomes" id="UP000553034"/>
    </source>
</evidence>
<evidence type="ECO:0008006" key="3">
    <source>
        <dbReference type="Google" id="ProtNLM"/>
    </source>
</evidence>
<dbReference type="EMBL" id="JACIFO010000011">
    <property type="protein sequence ID" value="MBB4119889.1"/>
    <property type="molecule type" value="Genomic_DNA"/>
</dbReference>
<accession>A0A840END1</accession>
<proteinExistence type="predicted"/>
<reference evidence="1 2" key="1">
    <citation type="submission" date="2020-08" db="EMBL/GenBank/DDBJ databases">
        <title>Genomic Encyclopedia of Type Strains, Phase IV (KMG-IV): sequencing the most valuable type-strain genomes for metagenomic binning, comparative biology and taxonomic classification.</title>
        <authorList>
            <person name="Goeker M."/>
        </authorList>
    </citation>
    <scope>NUCLEOTIDE SEQUENCE [LARGE SCALE GENOMIC DNA]</scope>
    <source>
        <strain evidence="1 2">DSM 29568</strain>
    </source>
</reference>
<dbReference type="Proteomes" id="UP000553034">
    <property type="component" value="Unassembled WGS sequence"/>
</dbReference>
<keyword evidence="2" id="KW-1185">Reference proteome</keyword>